<feature type="compositionally biased region" description="Pro residues" evidence="1">
    <location>
        <begin position="439"/>
        <end position="449"/>
    </location>
</feature>
<feature type="compositionally biased region" description="Pro residues" evidence="1">
    <location>
        <begin position="382"/>
        <end position="393"/>
    </location>
</feature>
<dbReference type="EMBL" id="JAACJP010000075">
    <property type="protein sequence ID" value="KAF5366700.1"/>
    <property type="molecule type" value="Genomic_DNA"/>
</dbReference>
<feature type="compositionally biased region" description="Low complexity" evidence="1">
    <location>
        <begin position="239"/>
        <end position="267"/>
    </location>
</feature>
<dbReference type="AlphaFoldDB" id="A0A8H5GL24"/>
<feature type="region of interest" description="Disordered" evidence="1">
    <location>
        <begin position="1"/>
        <end position="26"/>
    </location>
</feature>
<feature type="region of interest" description="Disordered" evidence="1">
    <location>
        <begin position="221"/>
        <end position="324"/>
    </location>
</feature>
<accession>A0A8H5GL24</accession>
<feature type="region of interest" description="Disordered" evidence="1">
    <location>
        <begin position="413"/>
        <end position="488"/>
    </location>
</feature>
<sequence length="508" mass="54384">MTLAEEHAPQERLTCHTHRLHPPDPSAVPQTTLGCTFDADGAEHADHAGRASEDMWPNMVHLVPRGKRVDGVKSGKSLVRSARFLLSLMHHSPHSPGGADYAERAIKEGHVTRRATTKVTSLRRPKIAAHPASALSHTATHPNLVAYRFPLALQYRRSARNSGSPDAAIIQHKFSALSLKLEKFLAQLLVDGTEEDPTDPLEDKAMRMAVEEIFEETGRRWKPWTASATQRARWANPWTSSSSNTSRTASTSASRSGAPAARSRLSSGTTPSCAGRPCRTLPSSTPTLPPPPVPVHRHQTQTKPQMRPKTSIKAPESDLQPVSELEDNTTLAFAVFALRDLKGMKRSCWAGKGRRERRASVCWWARTAGGGSGYRKFAREQAPPPSSQPPPPRSRSRSILPTTTTMTLAATAGTASPQPHSDPVPPPTPLSQPLAQTLPPLPPPPPPLTASPSASFARLSQPGQVQRVEGPAGGANAAGHDEAGPGAVEVMGAMGDARGVHAACEEVA</sequence>
<evidence type="ECO:0000256" key="1">
    <source>
        <dbReference type="SAM" id="MobiDB-lite"/>
    </source>
</evidence>
<evidence type="ECO:0000313" key="3">
    <source>
        <dbReference type="Proteomes" id="UP000565441"/>
    </source>
</evidence>
<evidence type="ECO:0000313" key="2">
    <source>
        <dbReference type="EMBL" id="KAF5366700.1"/>
    </source>
</evidence>
<gene>
    <name evidence="2" type="ORF">D9615_010625</name>
</gene>
<dbReference type="OrthoDB" id="38531at2759"/>
<proteinExistence type="predicted"/>
<dbReference type="Proteomes" id="UP000565441">
    <property type="component" value="Unassembled WGS sequence"/>
</dbReference>
<feature type="compositionally biased region" description="Pro residues" evidence="1">
    <location>
        <begin position="420"/>
        <end position="430"/>
    </location>
</feature>
<reference evidence="2 3" key="1">
    <citation type="journal article" date="2020" name="ISME J.">
        <title>Uncovering the hidden diversity of litter-decomposition mechanisms in mushroom-forming fungi.</title>
        <authorList>
            <person name="Floudas D."/>
            <person name="Bentzer J."/>
            <person name="Ahren D."/>
            <person name="Johansson T."/>
            <person name="Persson P."/>
            <person name="Tunlid A."/>
        </authorList>
    </citation>
    <scope>NUCLEOTIDE SEQUENCE [LARGE SCALE GENOMIC DNA]</scope>
    <source>
        <strain evidence="2 3">CBS 661.87</strain>
    </source>
</reference>
<protein>
    <submittedName>
        <fullName evidence="2">Uncharacterized protein</fullName>
    </submittedName>
</protein>
<keyword evidence="3" id="KW-1185">Reference proteome</keyword>
<name>A0A8H5GL24_9AGAR</name>
<comment type="caution">
    <text evidence="2">The sequence shown here is derived from an EMBL/GenBank/DDBJ whole genome shotgun (WGS) entry which is preliminary data.</text>
</comment>
<feature type="compositionally biased region" description="Basic and acidic residues" evidence="1">
    <location>
        <begin position="1"/>
        <end position="14"/>
    </location>
</feature>
<organism evidence="2 3">
    <name type="scientific">Tricholomella constricta</name>
    <dbReference type="NCBI Taxonomy" id="117010"/>
    <lineage>
        <taxon>Eukaryota</taxon>
        <taxon>Fungi</taxon>
        <taxon>Dikarya</taxon>
        <taxon>Basidiomycota</taxon>
        <taxon>Agaricomycotina</taxon>
        <taxon>Agaricomycetes</taxon>
        <taxon>Agaricomycetidae</taxon>
        <taxon>Agaricales</taxon>
        <taxon>Tricholomatineae</taxon>
        <taxon>Lyophyllaceae</taxon>
        <taxon>Tricholomella</taxon>
    </lineage>
</organism>
<feature type="region of interest" description="Disordered" evidence="1">
    <location>
        <begin position="372"/>
        <end position="399"/>
    </location>
</feature>